<accession>A0A143HKQ9</accession>
<dbReference type="KEGG" id="mthd:A3224_05405"/>
<dbReference type="EMBL" id="CP014864">
    <property type="protein sequence ID" value="AMX02091.1"/>
    <property type="molecule type" value="Genomic_DNA"/>
</dbReference>
<sequence>MLMPTSIAVSPSGLYHCAFLSLTKQGQNTRITNTAVRTIWHPAMDHGGGARRLLQAAPRTVTAEIPSDTSPLFDWLVGQFSN</sequence>
<dbReference type="AlphaFoldDB" id="A0A143HKQ9"/>
<keyword evidence="2" id="KW-1185">Reference proteome</keyword>
<reference evidence="2" key="1">
    <citation type="submission" date="2016-03" db="EMBL/GenBank/DDBJ databases">
        <authorList>
            <person name="Lee Y.-S."/>
            <person name="Choi Y.-L."/>
        </authorList>
    </citation>
    <scope>NUCLEOTIDE SEQUENCE [LARGE SCALE GENOMIC DNA]</scope>
    <source>
        <strain evidence="2">DAU221</strain>
    </source>
</reference>
<evidence type="ECO:0000313" key="1">
    <source>
        <dbReference type="EMBL" id="AMX02091.1"/>
    </source>
</evidence>
<evidence type="ECO:0000313" key="2">
    <source>
        <dbReference type="Proteomes" id="UP000076077"/>
    </source>
</evidence>
<proteinExistence type="predicted"/>
<organism evidence="1 2">
    <name type="scientific">Microbulbifer thermotolerans</name>
    <dbReference type="NCBI Taxonomy" id="252514"/>
    <lineage>
        <taxon>Bacteria</taxon>
        <taxon>Pseudomonadati</taxon>
        <taxon>Pseudomonadota</taxon>
        <taxon>Gammaproteobacteria</taxon>
        <taxon>Cellvibrionales</taxon>
        <taxon>Microbulbiferaceae</taxon>
        <taxon>Microbulbifer</taxon>
    </lineage>
</organism>
<name>A0A143HKQ9_MICTH</name>
<gene>
    <name evidence="1" type="ORF">A3224_05405</name>
</gene>
<protein>
    <submittedName>
        <fullName evidence="1">Uncharacterized protein</fullName>
    </submittedName>
</protein>
<dbReference type="Proteomes" id="UP000076077">
    <property type="component" value="Chromosome"/>
</dbReference>